<proteinExistence type="predicted"/>
<dbReference type="EMBL" id="CP001843">
    <property type="protein sequence ID" value="AEF83665.1"/>
    <property type="molecule type" value="Genomic_DNA"/>
</dbReference>
<dbReference type="RefSeq" id="WP_015707558.1">
    <property type="nucleotide sequence ID" value="NC_015578.1"/>
</dbReference>
<feature type="domain" description="Fluoroacetyl-CoA-specific thioesterase-like" evidence="1">
    <location>
        <begin position="44"/>
        <end position="147"/>
    </location>
</feature>
<dbReference type="PANTHER" id="PTHR36934">
    <property type="entry name" value="BLR0278 PROTEIN"/>
    <property type="match status" value="1"/>
</dbReference>
<dbReference type="InterPro" id="IPR029069">
    <property type="entry name" value="HotDog_dom_sf"/>
</dbReference>
<dbReference type="PANTHER" id="PTHR36934:SF1">
    <property type="entry name" value="THIOESTERASE DOMAIN-CONTAINING PROTEIN"/>
    <property type="match status" value="1"/>
</dbReference>
<name>F5YR67_TREPZ</name>
<accession>F5YR67</accession>
<dbReference type="eggNOG" id="COG5496">
    <property type="taxonomic scope" value="Bacteria"/>
</dbReference>
<gene>
    <name evidence="2" type="ordered locus">TREPR_2668</name>
</gene>
<protein>
    <submittedName>
        <fullName evidence="2">Thioesterase family protein</fullName>
    </submittedName>
</protein>
<dbReference type="InterPro" id="IPR025540">
    <property type="entry name" value="FlK"/>
</dbReference>
<reference evidence="3" key="1">
    <citation type="submission" date="2009-12" db="EMBL/GenBank/DDBJ databases">
        <title>Complete sequence of Treponema primitia strain ZAS-2.</title>
        <authorList>
            <person name="Tetu S.G."/>
            <person name="Matson E."/>
            <person name="Ren Q."/>
            <person name="Seshadri R."/>
            <person name="Elbourne L."/>
            <person name="Hassan K.A."/>
            <person name="Durkin A."/>
            <person name="Radune D."/>
            <person name="Mohamoud Y."/>
            <person name="Shay R."/>
            <person name="Jin S."/>
            <person name="Zhang X."/>
            <person name="Lucey K."/>
            <person name="Ballor N.R."/>
            <person name="Ottesen E."/>
            <person name="Rosenthal R."/>
            <person name="Allen A."/>
            <person name="Leadbetter J.R."/>
            <person name="Paulsen I.T."/>
        </authorList>
    </citation>
    <scope>NUCLEOTIDE SEQUENCE [LARGE SCALE GENOMIC DNA]</scope>
    <source>
        <strain evidence="3">ATCC BAA-887 / DSM 12427 / ZAS-2</strain>
    </source>
</reference>
<evidence type="ECO:0000313" key="2">
    <source>
        <dbReference type="EMBL" id="AEF83665.1"/>
    </source>
</evidence>
<keyword evidence="3" id="KW-1185">Reference proteome</keyword>
<dbReference type="AlphaFoldDB" id="F5YR67"/>
<dbReference type="SUPFAM" id="SSF54637">
    <property type="entry name" value="Thioesterase/thiol ester dehydrase-isomerase"/>
    <property type="match status" value="1"/>
</dbReference>
<reference evidence="2 3" key="2">
    <citation type="journal article" date="2011" name="ISME J.">
        <title>RNA-seq reveals cooperative metabolic interactions between two termite-gut spirochete species in co-culture.</title>
        <authorList>
            <person name="Rosenthal A.Z."/>
            <person name="Matson E.G."/>
            <person name="Eldar A."/>
            <person name="Leadbetter J.R."/>
        </authorList>
    </citation>
    <scope>NUCLEOTIDE SEQUENCE [LARGE SCALE GENOMIC DNA]</scope>
    <source>
        <strain evidence="3">ATCC BAA-887 / DSM 12427 / ZAS-2</strain>
    </source>
</reference>
<evidence type="ECO:0000259" key="1">
    <source>
        <dbReference type="Pfam" id="PF22636"/>
    </source>
</evidence>
<evidence type="ECO:0000313" key="3">
    <source>
        <dbReference type="Proteomes" id="UP000009223"/>
    </source>
</evidence>
<dbReference type="InterPro" id="IPR054485">
    <property type="entry name" value="FlK-like_dom"/>
</dbReference>
<dbReference type="Gene3D" id="3.10.129.10">
    <property type="entry name" value="Hotdog Thioesterase"/>
    <property type="match status" value="1"/>
</dbReference>
<dbReference type="Proteomes" id="UP000009223">
    <property type="component" value="Chromosome"/>
</dbReference>
<dbReference type="Pfam" id="PF22636">
    <property type="entry name" value="FlK"/>
    <property type="match status" value="1"/>
</dbReference>
<dbReference type="HOGENOM" id="CLU_119426_0_1_12"/>
<sequence length="158" mass="17259">MIFLHIIWLKGTGLGLKAVLWYSSAMELNTFLSAGLRAEKTEQVTDRNTAKSWGSGELPVYATPAMIALMEGAAVAAVQDKLPPGISTVGTELQIKHLAASPLGIEVRAWAELIEVDGRRLRFKVEAADAAGKIGEGVHERFVIENERFLKKTSEKKQ</sequence>
<dbReference type="KEGG" id="tpi:TREPR_2668"/>
<organism evidence="2 3">
    <name type="scientific">Treponema primitia (strain ATCC BAA-887 / DSM 12427 / ZAS-2)</name>
    <dbReference type="NCBI Taxonomy" id="545694"/>
    <lineage>
        <taxon>Bacteria</taxon>
        <taxon>Pseudomonadati</taxon>
        <taxon>Spirochaetota</taxon>
        <taxon>Spirochaetia</taxon>
        <taxon>Spirochaetales</taxon>
        <taxon>Treponemataceae</taxon>
        <taxon>Treponema</taxon>
    </lineage>
</organism>